<gene>
    <name evidence="5" type="ORF">CANARDRAFT_189704</name>
</gene>
<evidence type="ECO:0000313" key="6">
    <source>
        <dbReference type="Proteomes" id="UP000094801"/>
    </source>
</evidence>
<dbReference type="STRING" id="983967.A0A1E4T363"/>
<dbReference type="GO" id="GO:0005737">
    <property type="term" value="C:cytoplasm"/>
    <property type="evidence" value="ECO:0007669"/>
    <property type="project" value="TreeGrafter"/>
</dbReference>
<dbReference type="GO" id="GO:0000974">
    <property type="term" value="C:Prp19 complex"/>
    <property type="evidence" value="ECO:0007669"/>
    <property type="project" value="UniProtKB-UniRule"/>
</dbReference>
<comment type="function">
    <text evidence="3">Ubiquitin-protein ligase which is mainly involved pre-mRNA splicing and DNA repair. Required for pre-mRNA splicing as component of the spliceosome.</text>
</comment>
<evidence type="ECO:0000256" key="1">
    <source>
        <dbReference type="ARBA" id="ARBA00004123"/>
    </source>
</evidence>
<comment type="catalytic activity">
    <reaction evidence="3">
        <text>S-ubiquitinyl-[E2 ubiquitin-conjugating enzyme]-L-cysteine + [acceptor protein]-L-lysine = [E2 ubiquitin-conjugating enzyme]-L-cysteine + N(6)-ubiquitinyl-[acceptor protein]-L-lysine.</text>
        <dbReference type="EC" id="2.3.2.27"/>
    </reaction>
</comment>
<dbReference type="InterPro" id="IPR038959">
    <property type="entry name" value="Prp19"/>
</dbReference>
<dbReference type="Gene3D" id="3.30.40.10">
    <property type="entry name" value="Zinc/RING finger domain, C3HC4 (zinc finger)"/>
    <property type="match status" value="1"/>
</dbReference>
<dbReference type="OrthoDB" id="687049at2759"/>
<keyword evidence="3" id="KW-0508">mRNA splicing</keyword>
<dbReference type="Proteomes" id="UP000094801">
    <property type="component" value="Unassembled WGS sequence"/>
</dbReference>
<evidence type="ECO:0000256" key="3">
    <source>
        <dbReference type="RuleBase" id="RU367101"/>
    </source>
</evidence>
<dbReference type="InterPro" id="IPR013083">
    <property type="entry name" value="Znf_RING/FYVE/PHD"/>
</dbReference>
<dbReference type="AlphaFoldDB" id="A0A1E4T363"/>
<proteinExistence type="inferred from homology"/>
<accession>A0A1E4T363</accession>
<dbReference type="PANTHER" id="PTHR43995:SF1">
    <property type="entry name" value="PRE-MRNA-PROCESSING FACTOR 19"/>
    <property type="match status" value="1"/>
</dbReference>
<dbReference type="GO" id="GO:0070534">
    <property type="term" value="P:protein K63-linked ubiquitination"/>
    <property type="evidence" value="ECO:0007669"/>
    <property type="project" value="UniProtKB-UniRule"/>
</dbReference>
<keyword evidence="2 3" id="KW-0539">Nucleus</keyword>
<dbReference type="GO" id="GO:0071006">
    <property type="term" value="C:U2-type catalytic step 1 spliceosome"/>
    <property type="evidence" value="ECO:0007669"/>
    <property type="project" value="TreeGrafter"/>
</dbReference>
<dbReference type="InterPro" id="IPR003613">
    <property type="entry name" value="Ubox_domain"/>
</dbReference>
<dbReference type="SUPFAM" id="SSF57850">
    <property type="entry name" value="RING/U-box"/>
    <property type="match status" value="1"/>
</dbReference>
<comment type="subcellular location">
    <subcellularLocation>
        <location evidence="1 3">Nucleus</location>
    </subcellularLocation>
</comment>
<dbReference type="Pfam" id="PF04564">
    <property type="entry name" value="U-box"/>
    <property type="match status" value="1"/>
</dbReference>
<dbReference type="EC" id="2.3.2.27" evidence="3"/>
<keyword evidence="3" id="KW-0747">Spliceosome</keyword>
<protein>
    <recommendedName>
        <fullName evidence="3">Pre-mRNA-processing factor 19</fullName>
        <ecNumber evidence="3">2.3.2.27</ecNumber>
    </recommendedName>
</protein>
<dbReference type="UniPathway" id="UPA00143"/>
<reference evidence="6" key="1">
    <citation type="submission" date="2016-04" db="EMBL/GenBank/DDBJ databases">
        <title>Comparative genomics of biotechnologically important yeasts.</title>
        <authorList>
            <consortium name="DOE Joint Genome Institute"/>
            <person name="Riley R."/>
            <person name="Haridas S."/>
            <person name="Wolfe K.H."/>
            <person name="Lopes M.R."/>
            <person name="Hittinger C.T."/>
            <person name="Goker M."/>
            <person name="Salamov A."/>
            <person name="Wisecaver J."/>
            <person name="Long T.M."/>
            <person name="Aerts A.L."/>
            <person name="Barry K."/>
            <person name="Choi C."/>
            <person name="Clum A."/>
            <person name="Coughlan A.Y."/>
            <person name="Deshpande S."/>
            <person name="Douglass A.P."/>
            <person name="Hanson S.J."/>
            <person name="Klenk H.-P."/>
            <person name="Labutti K."/>
            <person name="Lapidus A."/>
            <person name="Lindquist E."/>
            <person name="Lipzen A."/>
            <person name="Meier-Kolthoff J.P."/>
            <person name="Ohm R.A."/>
            <person name="Otillar R.P."/>
            <person name="Pangilinan J."/>
            <person name="Peng Y."/>
            <person name="Rokas A."/>
            <person name="Rosa C.A."/>
            <person name="Scheuner C."/>
            <person name="Sibirny A.A."/>
            <person name="Slot J.C."/>
            <person name="Stielow J.B."/>
            <person name="Sun H."/>
            <person name="Kurtzman C.P."/>
            <person name="Blackwell M."/>
            <person name="Grigoriev I.V."/>
            <person name="Jeffries T.W."/>
        </authorList>
    </citation>
    <scope>NUCLEOTIDE SEQUENCE [LARGE SCALE GENOMIC DNA]</scope>
    <source>
        <strain evidence="6">NRRL YB-2248</strain>
    </source>
</reference>
<keyword evidence="6" id="KW-1185">Reference proteome</keyword>
<feature type="non-terminal residue" evidence="5">
    <location>
        <position position="53"/>
    </location>
</feature>
<dbReference type="GO" id="GO:0061630">
    <property type="term" value="F:ubiquitin protein ligase activity"/>
    <property type="evidence" value="ECO:0007669"/>
    <property type="project" value="UniProtKB-UniRule"/>
</dbReference>
<dbReference type="GO" id="GO:0000398">
    <property type="term" value="P:mRNA splicing, via spliceosome"/>
    <property type="evidence" value="ECO:0007669"/>
    <property type="project" value="InterPro"/>
</dbReference>
<organism evidence="5 6">
    <name type="scientific">[Candida] arabinofermentans NRRL YB-2248</name>
    <dbReference type="NCBI Taxonomy" id="983967"/>
    <lineage>
        <taxon>Eukaryota</taxon>
        <taxon>Fungi</taxon>
        <taxon>Dikarya</taxon>
        <taxon>Ascomycota</taxon>
        <taxon>Saccharomycotina</taxon>
        <taxon>Pichiomycetes</taxon>
        <taxon>Pichiales</taxon>
        <taxon>Pichiaceae</taxon>
        <taxon>Ogataea</taxon>
        <taxon>Ogataea/Candida clade</taxon>
    </lineage>
</organism>
<dbReference type="FunFam" id="3.30.40.10:FF:000027">
    <property type="entry name" value="Pre-mRNA-processing factor 19, putative"/>
    <property type="match status" value="1"/>
</dbReference>
<dbReference type="EMBL" id="KV453850">
    <property type="protein sequence ID" value="ODV86210.1"/>
    <property type="molecule type" value="Genomic_DNA"/>
</dbReference>
<dbReference type="GO" id="GO:0006281">
    <property type="term" value="P:DNA repair"/>
    <property type="evidence" value="ECO:0007669"/>
    <property type="project" value="UniProtKB-KW"/>
</dbReference>
<sequence length="53" mass="5856">MICSISGEPAVEPVLSTKSNRIFERRLIVAYIDDNGTDPITQQPLTVDDLIPI</sequence>
<dbReference type="PROSITE" id="PS51698">
    <property type="entry name" value="U_BOX"/>
    <property type="match status" value="1"/>
</dbReference>
<evidence type="ECO:0000313" key="5">
    <source>
        <dbReference type="EMBL" id="ODV86210.1"/>
    </source>
</evidence>
<evidence type="ECO:0000259" key="4">
    <source>
        <dbReference type="PROSITE" id="PS51698"/>
    </source>
</evidence>
<comment type="pathway">
    <text evidence="3">Protein modification; protein ubiquitination.</text>
</comment>
<dbReference type="PANTHER" id="PTHR43995">
    <property type="entry name" value="PRE-MRNA-PROCESSING FACTOR 19"/>
    <property type="match status" value="1"/>
</dbReference>
<name>A0A1E4T363_9ASCO</name>
<comment type="similarity">
    <text evidence="3">Belongs to the WD repeat PRP19 family.</text>
</comment>
<dbReference type="CDD" id="cd16656">
    <property type="entry name" value="RING-Ubox_PRP19"/>
    <property type="match status" value="1"/>
</dbReference>
<dbReference type="SMART" id="SM00504">
    <property type="entry name" value="Ubox"/>
    <property type="match status" value="1"/>
</dbReference>
<feature type="domain" description="U-box" evidence="4">
    <location>
        <begin position="1"/>
        <end position="53"/>
    </location>
</feature>
<keyword evidence="3" id="KW-0507">mRNA processing</keyword>
<keyword evidence="3" id="KW-0808">Transferase</keyword>
<keyword evidence="3" id="KW-0234">DNA repair</keyword>
<comment type="subunit">
    <text evidence="3">Homotetramer.</text>
</comment>
<evidence type="ECO:0000256" key="2">
    <source>
        <dbReference type="ARBA" id="ARBA00023242"/>
    </source>
</evidence>
<keyword evidence="3" id="KW-0227">DNA damage</keyword>
<dbReference type="InterPro" id="IPR055340">
    <property type="entry name" value="RING-Ubox_PRP19"/>
</dbReference>
<keyword evidence="3" id="KW-0833">Ubl conjugation pathway</keyword>